<keyword evidence="2" id="KW-1185">Reference proteome</keyword>
<reference evidence="1 2" key="1">
    <citation type="submission" date="2021-06" db="EMBL/GenBank/DDBJ databases">
        <authorList>
            <person name="Sun Q."/>
            <person name="Li D."/>
        </authorList>
    </citation>
    <scope>NUCLEOTIDE SEQUENCE [LARGE SCALE GENOMIC DNA]</scope>
    <source>
        <strain evidence="1 2">MSJ-4</strain>
    </source>
</reference>
<comment type="caution">
    <text evidence="1">The sequence shown here is derived from an EMBL/GenBank/DDBJ whole genome shotgun (WGS) entry which is preliminary data.</text>
</comment>
<evidence type="ECO:0000313" key="1">
    <source>
        <dbReference type="EMBL" id="MBU5593496.1"/>
    </source>
</evidence>
<gene>
    <name evidence="1" type="ORF">KQI89_17290</name>
</gene>
<protein>
    <recommendedName>
        <fullName evidence="3">GNAT family N-acetyltransferase</fullName>
    </recommendedName>
</protein>
<evidence type="ECO:0008006" key="3">
    <source>
        <dbReference type="Google" id="ProtNLM"/>
    </source>
</evidence>
<evidence type="ECO:0000313" key="2">
    <source>
        <dbReference type="Proteomes" id="UP000736583"/>
    </source>
</evidence>
<dbReference type="EMBL" id="JAHLQL010000014">
    <property type="protein sequence ID" value="MBU5593496.1"/>
    <property type="molecule type" value="Genomic_DNA"/>
</dbReference>
<sequence>MKVRKTVKEDIDLLIKIRMEYLFAEKGVSSSEEVQDIRTKLEEYFTQHLNKGFIAIIAENENEVLATAFMSIVERPPLIAF</sequence>
<accession>A0ABS6F4P6</accession>
<dbReference type="RefSeq" id="WP_216458133.1">
    <property type="nucleotide sequence ID" value="NZ_JAHLQL010000014.1"/>
</dbReference>
<name>A0ABS6F4P6_9CLOT</name>
<dbReference type="Proteomes" id="UP000736583">
    <property type="component" value="Unassembled WGS sequence"/>
</dbReference>
<proteinExistence type="predicted"/>
<organism evidence="1 2">
    <name type="scientific">Clostridium simiarum</name>
    <dbReference type="NCBI Taxonomy" id="2841506"/>
    <lineage>
        <taxon>Bacteria</taxon>
        <taxon>Bacillati</taxon>
        <taxon>Bacillota</taxon>
        <taxon>Clostridia</taxon>
        <taxon>Eubacteriales</taxon>
        <taxon>Clostridiaceae</taxon>
        <taxon>Clostridium</taxon>
    </lineage>
</organism>